<dbReference type="SUPFAM" id="SSF56801">
    <property type="entry name" value="Acetyl-CoA synthetase-like"/>
    <property type="match status" value="1"/>
</dbReference>
<dbReference type="InterPro" id="IPR042099">
    <property type="entry name" value="ANL_N_sf"/>
</dbReference>
<dbReference type="GO" id="GO:0016878">
    <property type="term" value="F:acid-thiol ligase activity"/>
    <property type="evidence" value="ECO:0007669"/>
    <property type="project" value="UniProtKB-ARBA"/>
</dbReference>
<dbReference type="RefSeq" id="WP_128178389.1">
    <property type="nucleotide sequence ID" value="NZ_CP071409.1"/>
</dbReference>
<dbReference type="Gene3D" id="3.30.300.30">
    <property type="match status" value="1"/>
</dbReference>
<comment type="caution">
    <text evidence="1">The sequence shown here is derived from an EMBL/GenBank/DDBJ whole genome shotgun (WGS) entry which is preliminary data.</text>
</comment>
<sequence length="453" mass="50738">MNPIFPLSQWLSPSRPEDTLIAWLGDRQWTLGQLRHDVAQLVDQLQQQDGERWALCFENGYLFLVALLATLSAGKTPVIPGHCRAALLQEQQALFCGVISDSALMWPGVLLVVESSGKSTVAETKLPLIAETGCIELFTSGSTGTPKRVIKSVASLDREALLLASCFSEQLKGCRVVASVVPQHLYGLTFRIFLSMSLGLPMQAGMLYYAEQFATLDPRYRYAFISSPAFLKRLDPQLTPPPVEILFSAGGMLPWHDVLQTQSWLGLWPNEIYGSTETGVLGWRLRQQDDIGWQAFTGVKFIAEGEAFRAISPLIDDERGVLLDDVLHLDGVEQFRLGERRGRVVKIEEKRISLSEIERRLIALEGIREAVALPVSRGGRQGIGAVLVLEGETRHTWQQQGGKVLELAWRRALLPWLEPVALPRYWRIIDEIPVNSMNKRIYAQLQELFNETP</sequence>
<dbReference type="AlphaFoldDB" id="A0A443IC41"/>
<evidence type="ECO:0000313" key="1">
    <source>
        <dbReference type="EMBL" id="RWR01603.1"/>
    </source>
</evidence>
<dbReference type="InterPro" id="IPR050237">
    <property type="entry name" value="ATP-dep_AMP-bd_enzyme"/>
</dbReference>
<dbReference type="EMBL" id="JMEE01000035">
    <property type="protein sequence ID" value="RWR01603.1"/>
    <property type="molecule type" value="Genomic_DNA"/>
</dbReference>
<dbReference type="PANTHER" id="PTHR43767:SF1">
    <property type="entry name" value="NONRIBOSOMAL PEPTIDE SYNTHASE PES1 (EUROFUNG)-RELATED"/>
    <property type="match status" value="1"/>
</dbReference>
<dbReference type="InterPro" id="IPR045851">
    <property type="entry name" value="AMP-bd_C_sf"/>
</dbReference>
<dbReference type="Gene3D" id="3.40.50.12780">
    <property type="entry name" value="N-terminal domain of ligase-like"/>
    <property type="match status" value="1"/>
</dbReference>
<gene>
    <name evidence="1" type="ORF">ED28_12435</name>
</gene>
<name>A0A443IC41_9GAMM</name>
<accession>A0A443IC41</accession>
<dbReference type="PANTHER" id="PTHR43767">
    <property type="entry name" value="LONG-CHAIN-FATTY-ACID--COA LIGASE"/>
    <property type="match status" value="1"/>
</dbReference>
<reference evidence="1 2" key="1">
    <citation type="submission" date="2014-04" db="EMBL/GenBank/DDBJ databases">
        <title>Draft genome sequence of Pantoea beijingensis strain LMG 27579, an emerging pathogen to Pleurotus eryngii with potential industrial application.</title>
        <authorList>
            <person name="Xu F."/>
            <person name="Liu Y."/>
            <person name="Wang S."/>
            <person name="Yin Y."/>
            <person name="Ma Y."/>
            <person name="Zhao S."/>
            <person name="Rong C."/>
        </authorList>
    </citation>
    <scope>NUCLEOTIDE SEQUENCE [LARGE SCALE GENOMIC DNA]</scope>
    <source>
        <strain evidence="1 2">LMG 27579</strain>
    </source>
</reference>
<protein>
    <submittedName>
        <fullName evidence="1">AMP-dependent synthetase</fullName>
    </submittedName>
</protein>
<organism evidence="1 2">
    <name type="scientific">[Pantoea] beijingensis</name>
    <dbReference type="NCBI Taxonomy" id="1324864"/>
    <lineage>
        <taxon>Bacteria</taxon>
        <taxon>Pseudomonadati</taxon>
        <taxon>Pseudomonadota</taxon>
        <taxon>Gammaproteobacteria</taxon>
        <taxon>Enterobacterales</taxon>
        <taxon>Erwiniaceae</taxon>
        <taxon>Erwinia</taxon>
    </lineage>
</organism>
<proteinExistence type="predicted"/>
<keyword evidence="2" id="KW-1185">Reference proteome</keyword>
<dbReference type="Proteomes" id="UP000288794">
    <property type="component" value="Unassembled WGS sequence"/>
</dbReference>
<evidence type="ECO:0000313" key="2">
    <source>
        <dbReference type="Proteomes" id="UP000288794"/>
    </source>
</evidence>